<feature type="region of interest" description="Disordered" evidence="1">
    <location>
        <begin position="1"/>
        <end position="165"/>
    </location>
</feature>
<feature type="compositionally biased region" description="Low complexity" evidence="1">
    <location>
        <begin position="64"/>
        <end position="73"/>
    </location>
</feature>
<proteinExistence type="predicted"/>
<feature type="non-terminal residue" evidence="2">
    <location>
        <position position="1"/>
    </location>
</feature>
<sequence>PDPETKKPQPEAKEPEPEAKEPGTEPKKPEPEATTANPVVEKPPTAPEPIANNVTKLGMMPQIATNASNNDDNNTTDKPEKPVVTSEEAKPVMLKEQPVVINEEPTVKLPESNGKTSDTGDSVNGQQQSKAAEKAISSSLNGGTDNGGEHPEVNAGASVETKKVDLPVAAAVAAAATD</sequence>
<feature type="compositionally biased region" description="Polar residues" evidence="1">
    <location>
        <begin position="113"/>
        <end position="143"/>
    </location>
</feature>
<name>A0A267FG69_9PLAT</name>
<evidence type="ECO:0000313" key="3">
    <source>
        <dbReference type="Proteomes" id="UP000215902"/>
    </source>
</evidence>
<dbReference type="Proteomes" id="UP000215902">
    <property type="component" value="Unassembled WGS sequence"/>
</dbReference>
<protein>
    <submittedName>
        <fullName evidence="2">Uncharacterized protein</fullName>
    </submittedName>
</protein>
<dbReference type="EMBL" id="NIVC01001062">
    <property type="protein sequence ID" value="PAA72768.1"/>
    <property type="molecule type" value="Genomic_DNA"/>
</dbReference>
<accession>A0A267FG69</accession>
<comment type="caution">
    <text evidence="2">The sequence shown here is derived from an EMBL/GenBank/DDBJ whole genome shotgun (WGS) entry which is preliminary data.</text>
</comment>
<evidence type="ECO:0000313" key="2">
    <source>
        <dbReference type="EMBL" id="PAA72768.1"/>
    </source>
</evidence>
<feature type="compositionally biased region" description="Basic and acidic residues" evidence="1">
    <location>
        <begin position="1"/>
        <end position="31"/>
    </location>
</feature>
<reference evidence="2 3" key="1">
    <citation type="submission" date="2017-06" db="EMBL/GenBank/DDBJ databases">
        <title>A platform for efficient transgenesis in Macrostomum lignano, a flatworm model organism for stem cell research.</title>
        <authorList>
            <person name="Berezikov E."/>
        </authorList>
    </citation>
    <scope>NUCLEOTIDE SEQUENCE [LARGE SCALE GENOMIC DNA]</scope>
    <source>
        <strain evidence="2">DV1</strain>
        <tissue evidence="2">Whole organism</tissue>
    </source>
</reference>
<organism evidence="2 3">
    <name type="scientific">Macrostomum lignano</name>
    <dbReference type="NCBI Taxonomy" id="282301"/>
    <lineage>
        <taxon>Eukaryota</taxon>
        <taxon>Metazoa</taxon>
        <taxon>Spiralia</taxon>
        <taxon>Lophotrochozoa</taxon>
        <taxon>Platyhelminthes</taxon>
        <taxon>Rhabditophora</taxon>
        <taxon>Macrostomorpha</taxon>
        <taxon>Macrostomida</taxon>
        <taxon>Macrostomidae</taxon>
        <taxon>Macrostomum</taxon>
    </lineage>
</organism>
<gene>
    <name evidence="2" type="ORF">BOX15_Mlig008738g1</name>
</gene>
<evidence type="ECO:0000256" key="1">
    <source>
        <dbReference type="SAM" id="MobiDB-lite"/>
    </source>
</evidence>
<keyword evidence="3" id="KW-1185">Reference proteome</keyword>
<dbReference type="AlphaFoldDB" id="A0A267FG69"/>